<protein>
    <recommendedName>
        <fullName evidence="4">Secreted protein</fullName>
    </recommendedName>
</protein>
<reference evidence="2 3" key="1">
    <citation type="submission" date="2018-04" db="EMBL/GenBank/DDBJ databases">
        <title>WGS assembly of Panicum hallii var. hallii HAL2.</title>
        <authorList>
            <person name="Lovell J."/>
            <person name="Jenkins J."/>
            <person name="Lowry D."/>
            <person name="Mamidi S."/>
            <person name="Sreedasyam A."/>
            <person name="Weng X."/>
            <person name="Barry K."/>
            <person name="Bonette J."/>
            <person name="Campitelli B."/>
            <person name="Daum C."/>
            <person name="Gordon S."/>
            <person name="Gould B."/>
            <person name="Lipzen A."/>
            <person name="MacQueen A."/>
            <person name="Palacio-Mejia J."/>
            <person name="Plott C."/>
            <person name="Shakirov E."/>
            <person name="Shu S."/>
            <person name="Yoshinaga Y."/>
            <person name="Zane M."/>
            <person name="Rokhsar D."/>
            <person name="Grimwood J."/>
            <person name="Schmutz J."/>
            <person name="Juenger T."/>
        </authorList>
    </citation>
    <scope>NUCLEOTIDE SEQUENCE [LARGE SCALE GENOMIC DNA]</scope>
    <source>
        <strain evidence="3">cv. HAL2</strain>
    </source>
</reference>
<proteinExistence type="predicted"/>
<sequence length="101" mass="11518">MFPLSCILSCFQITSFVPCVNKVMVFTSLFDCFTGAILGQPSPLPLPLLLGIHPSSQVPQQRNDTWSDHCRQGSGKRWLQDLWFHNVQELKQHLLRCCACR</sequence>
<evidence type="ECO:0000313" key="2">
    <source>
        <dbReference type="EMBL" id="PUZ72376.1"/>
    </source>
</evidence>
<organism evidence="2 3">
    <name type="scientific">Panicum hallii var. hallii</name>
    <dbReference type="NCBI Taxonomy" id="1504633"/>
    <lineage>
        <taxon>Eukaryota</taxon>
        <taxon>Viridiplantae</taxon>
        <taxon>Streptophyta</taxon>
        <taxon>Embryophyta</taxon>
        <taxon>Tracheophyta</taxon>
        <taxon>Spermatophyta</taxon>
        <taxon>Magnoliopsida</taxon>
        <taxon>Liliopsida</taxon>
        <taxon>Poales</taxon>
        <taxon>Poaceae</taxon>
        <taxon>PACMAD clade</taxon>
        <taxon>Panicoideae</taxon>
        <taxon>Panicodae</taxon>
        <taxon>Paniceae</taxon>
        <taxon>Panicinae</taxon>
        <taxon>Panicum</taxon>
        <taxon>Panicum sect. Panicum</taxon>
    </lineage>
</organism>
<keyword evidence="3" id="KW-1185">Reference proteome</keyword>
<keyword evidence="1" id="KW-0732">Signal</keyword>
<evidence type="ECO:0000256" key="1">
    <source>
        <dbReference type="SAM" id="SignalP"/>
    </source>
</evidence>
<dbReference type="EMBL" id="CM009750">
    <property type="protein sequence ID" value="PUZ72376.1"/>
    <property type="molecule type" value="Genomic_DNA"/>
</dbReference>
<evidence type="ECO:0000313" key="3">
    <source>
        <dbReference type="Proteomes" id="UP000244336"/>
    </source>
</evidence>
<feature type="chain" id="PRO_5015440306" description="Secreted protein" evidence="1">
    <location>
        <begin position="17"/>
        <end position="101"/>
    </location>
</feature>
<evidence type="ECO:0008006" key="4">
    <source>
        <dbReference type="Google" id="ProtNLM"/>
    </source>
</evidence>
<dbReference type="AlphaFoldDB" id="A0A2T7EX21"/>
<dbReference type="Proteomes" id="UP000244336">
    <property type="component" value="Chromosome 2"/>
</dbReference>
<gene>
    <name evidence="2" type="ORF">GQ55_2G389200</name>
</gene>
<accession>A0A2T7EX21</accession>
<feature type="signal peptide" evidence="1">
    <location>
        <begin position="1"/>
        <end position="16"/>
    </location>
</feature>
<name>A0A2T7EX21_9POAL</name>
<dbReference type="Gramene" id="PUZ72376">
    <property type="protein sequence ID" value="PUZ72376"/>
    <property type="gene ID" value="GQ55_2G389200"/>
</dbReference>